<organism evidence="1 2">
    <name type="scientific">Aspergillus indologenus CBS 114.80</name>
    <dbReference type="NCBI Taxonomy" id="1450541"/>
    <lineage>
        <taxon>Eukaryota</taxon>
        <taxon>Fungi</taxon>
        <taxon>Dikarya</taxon>
        <taxon>Ascomycota</taxon>
        <taxon>Pezizomycotina</taxon>
        <taxon>Eurotiomycetes</taxon>
        <taxon>Eurotiomycetidae</taxon>
        <taxon>Eurotiales</taxon>
        <taxon>Aspergillaceae</taxon>
        <taxon>Aspergillus</taxon>
        <taxon>Aspergillus subgen. Circumdati</taxon>
    </lineage>
</organism>
<protein>
    <submittedName>
        <fullName evidence="1">Uncharacterized protein</fullName>
    </submittedName>
</protein>
<name>A0A2V5JDU4_9EURO</name>
<accession>A0A2V5JDU4</accession>
<keyword evidence="2" id="KW-1185">Reference proteome</keyword>
<dbReference type="EMBL" id="KZ825480">
    <property type="protein sequence ID" value="PYI33926.1"/>
    <property type="molecule type" value="Genomic_DNA"/>
</dbReference>
<dbReference type="AlphaFoldDB" id="A0A2V5JDU4"/>
<evidence type="ECO:0000313" key="1">
    <source>
        <dbReference type="EMBL" id="PYI33926.1"/>
    </source>
</evidence>
<proteinExistence type="predicted"/>
<reference evidence="1 2" key="1">
    <citation type="submission" date="2018-02" db="EMBL/GenBank/DDBJ databases">
        <title>The genomes of Aspergillus section Nigri reveals drivers in fungal speciation.</title>
        <authorList>
            <consortium name="DOE Joint Genome Institute"/>
            <person name="Vesth T.C."/>
            <person name="Nybo J."/>
            <person name="Theobald S."/>
            <person name="Brandl J."/>
            <person name="Frisvad J.C."/>
            <person name="Nielsen K.F."/>
            <person name="Lyhne E.K."/>
            <person name="Kogle M.E."/>
            <person name="Kuo A."/>
            <person name="Riley R."/>
            <person name="Clum A."/>
            <person name="Nolan M."/>
            <person name="Lipzen A."/>
            <person name="Salamov A."/>
            <person name="Henrissat B."/>
            <person name="Wiebenga A."/>
            <person name="De vries R.P."/>
            <person name="Grigoriev I.V."/>
            <person name="Mortensen U.H."/>
            <person name="Andersen M.R."/>
            <person name="Baker S.E."/>
        </authorList>
    </citation>
    <scope>NUCLEOTIDE SEQUENCE [LARGE SCALE GENOMIC DNA]</scope>
    <source>
        <strain evidence="1 2">CBS 114.80</strain>
    </source>
</reference>
<sequence>MNGVCLCFAQFLLQMRNGLTTGHGFVLESHRAQFASSTRLTCVASATNSNITVVGSSHYRILPSDKSIGLLSEYFDSPLYCSAELSSLFSIALNAGFRTCP</sequence>
<dbReference type="Proteomes" id="UP000248817">
    <property type="component" value="Unassembled WGS sequence"/>
</dbReference>
<evidence type="ECO:0000313" key="2">
    <source>
        <dbReference type="Proteomes" id="UP000248817"/>
    </source>
</evidence>
<gene>
    <name evidence="1" type="ORF">BP00DRAFT_98398</name>
</gene>